<feature type="signal peptide" evidence="1">
    <location>
        <begin position="1"/>
        <end position="19"/>
    </location>
</feature>
<gene>
    <name evidence="2" type="ORF">BU23DRAFT_560647</name>
</gene>
<dbReference type="OrthoDB" id="3770142at2759"/>
<dbReference type="AlphaFoldDB" id="A0A6A5UQ92"/>
<sequence length="151" mass="16490">MRAFTALLSAAALATTVTADFYIYRGIQYITVNASTLDSYLFLSAPPSCDDVYNARIFSVSNDVSGGKEGVRCKGCSTAEDPDVQVTELEFNIDEYGHYTSYIENNELVDLDNNVVGHCNIDAADTYNCFDALATYKGQSQLFCTTDLAIP</sequence>
<evidence type="ECO:0008006" key="4">
    <source>
        <dbReference type="Google" id="ProtNLM"/>
    </source>
</evidence>
<evidence type="ECO:0000313" key="2">
    <source>
        <dbReference type="EMBL" id="KAF1965952.1"/>
    </source>
</evidence>
<name>A0A6A5UQ92_9PLEO</name>
<accession>A0A6A5UQ92</accession>
<dbReference type="EMBL" id="ML976753">
    <property type="protein sequence ID" value="KAF1965952.1"/>
    <property type="molecule type" value="Genomic_DNA"/>
</dbReference>
<keyword evidence="1" id="KW-0732">Signal</keyword>
<feature type="chain" id="PRO_5025406971" description="AA1-like domain-containing protein" evidence="1">
    <location>
        <begin position="20"/>
        <end position="151"/>
    </location>
</feature>
<evidence type="ECO:0000313" key="3">
    <source>
        <dbReference type="Proteomes" id="UP000800036"/>
    </source>
</evidence>
<reference evidence="2" key="1">
    <citation type="journal article" date="2020" name="Stud. Mycol.">
        <title>101 Dothideomycetes genomes: a test case for predicting lifestyles and emergence of pathogens.</title>
        <authorList>
            <person name="Haridas S."/>
            <person name="Albert R."/>
            <person name="Binder M."/>
            <person name="Bloem J."/>
            <person name="Labutti K."/>
            <person name="Salamov A."/>
            <person name="Andreopoulos B."/>
            <person name="Baker S."/>
            <person name="Barry K."/>
            <person name="Bills G."/>
            <person name="Bluhm B."/>
            <person name="Cannon C."/>
            <person name="Castanera R."/>
            <person name="Culley D."/>
            <person name="Daum C."/>
            <person name="Ezra D."/>
            <person name="Gonzalez J."/>
            <person name="Henrissat B."/>
            <person name="Kuo A."/>
            <person name="Liang C."/>
            <person name="Lipzen A."/>
            <person name="Lutzoni F."/>
            <person name="Magnuson J."/>
            <person name="Mondo S."/>
            <person name="Nolan M."/>
            <person name="Ohm R."/>
            <person name="Pangilinan J."/>
            <person name="Park H.-J."/>
            <person name="Ramirez L."/>
            <person name="Alfaro M."/>
            <person name="Sun H."/>
            <person name="Tritt A."/>
            <person name="Yoshinaga Y."/>
            <person name="Zwiers L.-H."/>
            <person name="Turgeon B."/>
            <person name="Goodwin S."/>
            <person name="Spatafora J."/>
            <person name="Crous P."/>
            <person name="Grigoriev I."/>
        </authorList>
    </citation>
    <scope>NUCLEOTIDE SEQUENCE</scope>
    <source>
        <strain evidence="2">CBS 107.79</strain>
    </source>
</reference>
<keyword evidence="3" id="KW-1185">Reference proteome</keyword>
<proteinExistence type="predicted"/>
<organism evidence="2 3">
    <name type="scientific">Bimuria novae-zelandiae CBS 107.79</name>
    <dbReference type="NCBI Taxonomy" id="1447943"/>
    <lineage>
        <taxon>Eukaryota</taxon>
        <taxon>Fungi</taxon>
        <taxon>Dikarya</taxon>
        <taxon>Ascomycota</taxon>
        <taxon>Pezizomycotina</taxon>
        <taxon>Dothideomycetes</taxon>
        <taxon>Pleosporomycetidae</taxon>
        <taxon>Pleosporales</taxon>
        <taxon>Massarineae</taxon>
        <taxon>Didymosphaeriaceae</taxon>
        <taxon>Bimuria</taxon>
    </lineage>
</organism>
<protein>
    <recommendedName>
        <fullName evidence="4">AA1-like domain-containing protein</fullName>
    </recommendedName>
</protein>
<dbReference type="Proteomes" id="UP000800036">
    <property type="component" value="Unassembled WGS sequence"/>
</dbReference>
<evidence type="ECO:0000256" key="1">
    <source>
        <dbReference type="SAM" id="SignalP"/>
    </source>
</evidence>